<evidence type="ECO:0000256" key="1">
    <source>
        <dbReference type="SAM" id="Phobius"/>
    </source>
</evidence>
<sequence>MTLANEGLTHQFPTLCLSITISGVRFYFGVLILGTGRLNRILDDVVLMSLVDVGCAIGTETSTFAFENHVLEYEDWCELPTWTSLVNKSRFTGSSRCRFRLQFLANTTFCC</sequence>
<keyword evidence="1" id="KW-1133">Transmembrane helix</keyword>
<protein>
    <submittedName>
        <fullName evidence="2">Uncharacterized protein</fullName>
    </submittedName>
</protein>
<feature type="transmembrane region" description="Helical" evidence="1">
    <location>
        <begin position="12"/>
        <end position="33"/>
    </location>
</feature>
<name>A0A0H5RDQ1_9EUKA</name>
<dbReference type="EMBL" id="HACM01011444">
    <property type="protein sequence ID" value="CRZ11886.1"/>
    <property type="molecule type" value="Transcribed_RNA"/>
</dbReference>
<keyword evidence="1" id="KW-0472">Membrane</keyword>
<dbReference type="AlphaFoldDB" id="A0A0H5RDQ1"/>
<proteinExistence type="predicted"/>
<reference evidence="2" key="1">
    <citation type="submission" date="2015-04" db="EMBL/GenBank/DDBJ databases">
        <title>The genome sequence of the plant pathogenic Rhizarian Plasmodiophora brassicae reveals insights in its biotrophic life cycle and the origin of chitin synthesis.</title>
        <authorList>
            <person name="Schwelm A."/>
            <person name="Fogelqvist J."/>
            <person name="Knaust A."/>
            <person name="Julke S."/>
            <person name="Lilja T."/>
            <person name="Dhandapani V."/>
            <person name="Bonilla-Rosso G."/>
            <person name="Karlsson M."/>
            <person name="Shevchenko A."/>
            <person name="Choi S.R."/>
            <person name="Kim H.G."/>
            <person name="Park J.Y."/>
            <person name="Lim Y.P."/>
            <person name="Ludwig-Muller J."/>
            <person name="Dixelius C."/>
        </authorList>
    </citation>
    <scope>NUCLEOTIDE SEQUENCE</scope>
    <source>
        <tissue evidence="2">Potato root galls</tissue>
    </source>
</reference>
<keyword evidence="1" id="KW-0812">Transmembrane</keyword>
<organism evidence="2">
    <name type="scientific">Spongospora subterranea</name>
    <dbReference type="NCBI Taxonomy" id="70186"/>
    <lineage>
        <taxon>Eukaryota</taxon>
        <taxon>Sar</taxon>
        <taxon>Rhizaria</taxon>
        <taxon>Endomyxa</taxon>
        <taxon>Phytomyxea</taxon>
        <taxon>Plasmodiophorida</taxon>
        <taxon>Plasmodiophoridae</taxon>
        <taxon>Spongospora</taxon>
    </lineage>
</organism>
<evidence type="ECO:0000313" key="2">
    <source>
        <dbReference type="EMBL" id="CRZ11886.1"/>
    </source>
</evidence>
<accession>A0A0H5RDQ1</accession>